<accession>A0A532UWC2</accession>
<gene>
    <name evidence="1" type="ORF">CEE37_11745</name>
</gene>
<dbReference type="SUPFAM" id="SSF69318">
    <property type="entry name" value="Integrin alpha N-terminal domain"/>
    <property type="match status" value="1"/>
</dbReference>
<dbReference type="SUPFAM" id="SSF51445">
    <property type="entry name" value="(Trans)glycosidases"/>
    <property type="match status" value="1"/>
</dbReference>
<reference evidence="1 2" key="1">
    <citation type="submission" date="2017-06" db="EMBL/GenBank/DDBJ databases">
        <title>Novel microbial phyla capable of carbon fixation and sulfur reduction in deep-sea sediments.</title>
        <authorList>
            <person name="Huang J."/>
            <person name="Baker B."/>
            <person name="Wang Y."/>
        </authorList>
    </citation>
    <scope>NUCLEOTIDE SEQUENCE [LARGE SCALE GENOMIC DNA]</scope>
    <source>
        <strain evidence="1">B3_LCP</strain>
    </source>
</reference>
<organism evidence="1 2">
    <name type="scientific">candidate division LCP-89 bacterium B3_LCP</name>
    <dbReference type="NCBI Taxonomy" id="2012998"/>
    <lineage>
        <taxon>Bacteria</taxon>
        <taxon>Pseudomonadati</taxon>
        <taxon>Bacteria division LCP-89</taxon>
    </lineage>
</organism>
<sequence>MSIALGDIDCDGDLDLVAGNYKYPYSWLGSDASDIDSANIGGALVAYEYDNGSLTSNDPTTYFSYMCVECIDLGDYDGDGDLDVAVGTIVGKGKDGGVRIYENMYYQGISWDSLYYGDPVFTSDNSYDCACVRWVDYDCDGELELAALEVNGMLYLYDRNEQDWGENDPIRIAEYPEFSDGSDPGDPEPHPFESFPIPGTTMEFGDIDEDGYPDMFVNMQAGDKDLGGSQWETTPYIFINKGSSPYYSVNEYYRNIKNVTDKGRETISCASFGWWWEDPKEEPVFALAIAGRTHILPDVPGWPLNEQRKDRDPRGVNIYTVSSHPNEELDDEWASKFNYINDNEWPQYYTDIIWSNIDDDDECSSNNLMLSSYANAGTDGQGDLDWVRGYEHLFIDPATTPSNDQLPDWKSLTTDLSTCLAVGDLSDGTSQTYSDTFDVSGFSSRGWLHPYHRPICSIDSIKQLVSSTWSVVSASNYCYDLQEAWISIDADSVSSASKIAIHYTCHTYVDLIIGNDGENVAFIHDVDLLSYSEPTLSVTEPDDRYTYGWDYNASEEYAMDETNPLGVTFSRWGPPDDVDAILDDNKNIGLTGIHVDWGGRETLQGHFYWDYTDRKLDYVHDAATSRNLKAFVSAFDPAPLWTKGDYDHDPGGTWEDEKKRVADERIHTQYVRALVNRYRPDGVYDQCTGGSWGDWGVKIFQFENEPDHHPWEYSWKGYKGDMPSSDDPRVQAIAYKLFWEYQMVNNISYDAYDEVHNLMTVSPNWGTHHPSHFDDRISPTAVYHGVPPIPYLNAINAVGYLDGDSLNCDSALVKYVDFIAQQFYCAKNWAPDFADPFAYECVDNDPDYMLGNEHLVWGYYNNLTPTQRMLEIYIYGDTTGQHTEWNPLYQDQIEEQNEHPFLLMEWNFGFLEQKLEWSASLIAEIFSIDVFPGCEARDHYLIQYCAPGWEEWTEWEPAARTMDTMSKLLTGKRIKSYTYQSTPPESDDLVAITYVDRDTSTHLVDIIRTYEDPKTSATDFVLDNQDLDTYDRLLVYDITGGFMDRGVVDTGSDMAVEFAANELREDWLLLVDEGAADSAGADEYAQGIQLERGWNLISWYLVPSDTTGGDLCFEDLFGDTAGITWFDNDQTDITDKVGKYDMRPQWYYYPQNGYGYEVGTRWEWDLKQSYPIYMESPAHHWVFEDQDLFEPDSADFTPHDAWDDYTQVGLQNPAQPTHWYFIAYASRKQIDIEGSNTLSWLFAYENNQLSIIKDDEGNWYIEDNHASKLKYLTPGKGYYLGFGDDEEVENCPWFSDEGSVPASLPIDPKTTLSITSSASHFQFIEKTHWWYPIQIDTIAVDGESPVEGDEIAVFDGNLCVGAVVFDGEYPISMAAWMDDVVTPDETDGYYPSNDMTFIWFDVSENQELTFNAPPEIYGAQPEIDPLYPSHSGFGVGFCAVRSLVDGVNSVLQLPTVYKLGQNYPNPFNAQTVIPLELPQRSHLKIELFNIMGQNLGVIYEGVEEAGWAKVRYNSRYLPSGVYLYLITAEGLERGGKFQDVGKMVLVK</sequence>
<dbReference type="InterPro" id="IPR026444">
    <property type="entry name" value="Secre_tail"/>
</dbReference>
<dbReference type="NCBIfam" id="TIGR04183">
    <property type="entry name" value="Por_Secre_tail"/>
    <property type="match status" value="1"/>
</dbReference>
<dbReference type="EMBL" id="NJBN01000008">
    <property type="protein sequence ID" value="TKJ39087.1"/>
    <property type="molecule type" value="Genomic_DNA"/>
</dbReference>
<evidence type="ECO:0000313" key="1">
    <source>
        <dbReference type="EMBL" id="TKJ39087.1"/>
    </source>
</evidence>
<dbReference type="InterPro" id="IPR028994">
    <property type="entry name" value="Integrin_alpha_N"/>
</dbReference>
<dbReference type="Proteomes" id="UP000319619">
    <property type="component" value="Unassembled WGS sequence"/>
</dbReference>
<dbReference type="InterPro" id="IPR017853">
    <property type="entry name" value="GH"/>
</dbReference>
<comment type="caution">
    <text evidence="1">The sequence shown here is derived from an EMBL/GenBank/DDBJ whole genome shotgun (WGS) entry which is preliminary data.</text>
</comment>
<dbReference type="PANTHER" id="PTHR46580">
    <property type="entry name" value="SENSOR KINASE-RELATED"/>
    <property type="match status" value="1"/>
</dbReference>
<proteinExistence type="predicted"/>
<name>A0A532UWC2_UNCL8</name>
<evidence type="ECO:0000313" key="2">
    <source>
        <dbReference type="Proteomes" id="UP000319619"/>
    </source>
</evidence>
<dbReference type="PANTHER" id="PTHR46580:SF4">
    <property type="entry name" value="ATP_GTP-BINDING PROTEIN"/>
    <property type="match status" value="1"/>
</dbReference>
<evidence type="ECO:0008006" key="3">
    <source>
        <dbReference type="Google" id="ProtNLM"/>
    </source>
</evidence>
<protein>
    <recommendedName>
        <fullName evidence="3">Secretion system C-terminal sorting domain-containing protein</fullName>
    </recommendedName>
</protein>